<feature type="domain" description="6-phospho-N-acetylmuramidase N-terminal" evidence="1">
    <location>
        <begin position="4"/>
        <end position="229"/>
    </location>
</feature>
<evidence type="ECO:0000313" key="3">
    <source>
        <dbReference type="Proteomes" id="UP000248044"/>
    </source>
</evidence>
<dbReference type="PANTHER" id="PTHR38435">
    <property type="match status" value="1"/>
</dbReference>
<name>A0A2U9ID36_9CREN</name>
<dbReference type="GeneID" id="36831332"/>
<dbReference type="InterPro" id="IPR008589">
    <property type="entry name" value="MupG"/>
</dbReference>
<dbReference type="PANTHER" id="PTHR38435:SF2">
    <property type="entry name" value="DUF871 DOMAIN-CONTAINING PROTEIN"/>
    <property type="match status" value="1"/>
</dbReference>
<dbReference type="InterPro" id="IPR013785">
    <property type="entry name" value="Aldolase_TIM"/>
</dbReference>
<dbReference type="SUPFAM" id="SSF51445">
    <property type="entry name" value="(Trans)glycosidases"/>
    <property type="match status" value="1"/>
</dbReference>
<dbReference type="OrthoDB" id="25415at2157"/>
<dbReference type="EMBL" id="CP029289">
    <property type="protein sequence ID" value="AWR93941.1"/>
    <property type="molecule type" value="Genomic_DNA"/>
</dbReference>
<organism evidence="2 3">
    <name type="scientific">Acidianus brierleyi</name>
    <dbReference type="NCBI Taxonomy" id="41673"/>
    <lineage>
        <taxon>Archaea</taxon>
        <taxon>Thermoproteota</taxon>
        <taxon>Thermoprotei</taxon>
        <taxon>Sulfolobales</taxon>
        <taxon>Sulfolobaceae</taxon>
        <taxon>Acidianus</taxon>
    </lineage>
</organism>
<dbReference type="Proteomes" id="UP000248044">
    <property type="component" value="Chromosome"/>
</dbReference>
<dbReference type="KEGG" id="abri:DFR85_04210"/>
<dbReference type="Pfam" id="PF19200">
    <property type="entry name" value="MupG_N"/>
    <property type="match status" value="1"/>
</dbReference>
<dbReference type="Gene3D" id="3.20.20.70">
    <property type="entry name" value="Aldolase class I"/>
    <property type="match status" value="1"/>
</dbReference>
<proteinExistence type="predicted"/>
<dbReference type="AlphaFoldDB" id="A0A2U9ID36"/>
<dbReference type="InterPro" id="IPR017853">
    <property type="entry name" value="GH"/>
</dbReference>
<gene>
    <name evidence="2" type="ORF">DFR85_04210</name>
</gene>
<sequence>MKSIGFAIFPGWKEIFERQKEMIIKGEDLGFSEIFFGIGRGVHTKSTLEAIKNAKELLKIANKLGYYSFVDINPEILAELNASPDNLGIFKAVGFSAVRIDYGFSIEKILRMKDIGIELNAFDFPQDKIEYLLDHIDPERVKATHNYYPVKGSGITISQLVEKSKPFVNAEIPVGAFVSVPSVKSDTTVEELREKMPGEAAKVLFSTKVISRVLIGDANPTDEEMKDLSMALRTY</sequence>
<keyword evidence="3" id="KW-1185">Reference proteome</keyword>
<reference evidence="2 3" key="1">
    <citation type="submission" date="2018-05" db="EMBL/GenBank/DDBJ databases">
        <title>Complete Genome Sequences of Extremely Thermoacidophilic, Metal-Mobilizing Type-Strain Members of the Archaeal Family Sulfolobaceae: Acidianus brierleyi DSM-1651T, Acidianus sulfidivorans DSM-18786T, Metallosphaera hakonensis DSM-7519T, and Metallosphaera prunae DSM-10039T.</title>
        <authorList>
            <person name="Counts J.A."/>
            <person name="Kelly R.M."/>
        </authorList>
    </citation>
    <scope>NUCLEOTIDE SEQUENCE [LARGE SCALE GENOMIC DNA]</scope>
    <source>
        <strain evidence="2 3">DSM 1651</strain>
    </source>
</reference>
<dbReference type="InterPro" id="IPR043797">
    <property type="entry name" value="MupG_N"/>
</dbReference>
<evidence type="ECO:0000313" key="2">
    <source>
        <dbReference type="EMBL" id="AWR93941.1"/>
    </source>
</evidence>
<protein>
    <recommendedName>
        <fullName evidence="1">6-phospho-N-acetylmuramidase N-terminal domain-containing protein</fullName>
    </recommendedName>
</protein>
<evidence type="ECO:0000259" key="1">
    <source>
        <dbReference type="Pfam" id="PF19200"/>
    </source>
</evidence>
<dbReference type="RefSeq" id="WP_110269825.1">
    <property type="nucleotide sequence ID" value="NZ_CP029289.2"/>
</dbReference>
<accession>A0A2U9ID36</accession>